<keyword evidence="2" id="KW-1185">Reference proteome</keyword>
<dbReference type="EMBL" id="CM009299">
    <property type="protein sequence ID" value="PNT17245.1"/>
    <property type="molecule type" value="Genomic_DNA"/>
</dbReference>
<protein>
    <recommendedName>
        <fullName evidence="3">GDSL esterase/lipase</fullName>
    </recommendedName>
</protein>
<dbReference type="STRING" id="3694.A0A2K1YW44"/>
<gene>
    <name evidence="1" type="ORF">POPTR_010G180900</name>
</gene>
<organism evidence="1 2">
    <name type="scientific">Populus trichocarpa</name>
    <name type="common">Western balsam poplar</name>
    <name type="synonym">Populus balsamifera subsp. trichocarpa</name>
    <dbReference type="NCBI Taxonomy" id="3694"/>
    <lineage>
        <taxon>Eukaryota</taxon>
        <taxon>Viridiplantae</taxon>
        <taxon>Streptophyta</taxon>
        <taxon>Embryophyta</taxon>
        <taxon>Tracheophyta</taxon>
        <taxon>Spermatophyta</taxon>
        <taxon>Magnoliopsida</taxon>
        <taxon>eudicotyledons</taxon>
        <taxon>Gunneridae</taxon>
        <taxon>Pentapetalae</taxon>
        <taxon>rosids</taxon>
        <taxon>fabids</taxon>
        <taxon>Malpighiales</taxon>
        <taxon>Salicaceae</taxon>
        <taxon>Saliceae</taxon>
        <taxon>Populus</taxon>
    </lineage>
</organism>
<evidence type="ECO:0000313" key="2">
    <source>
        <dbReference type="Proteomes" id="UP000006729"/>
    </source>
</evidence>
<dbReference type="PANTHER" id="PTHR45642:SF120">
    <property type="entry name" value="GDSL-LIKE LIPASE_ACYLHYDROLASE"/>
    <property type="match status" value="1"/>
</dbReference>
<accession>A0A2K1YW44</accession>
<dbReference type="InterPro" id="IPR050592">
    <property type="entry name" value="GDSL_lipolytic_enzyme"/>
</dbReference>
<name>A0A2K1YW44_POPTR</name>
<dbReference type="SUPFAM" id="SSF52266">
    <property type="entry name" value="SGNH hydrolase"/>
    <property type="match status" value="1"/>
</dbReference>
<dbReference type="AlphaFoldDB" id="A0A2K1YW44"/>
<dbReference type="Proteomes" id="UP000006729">
    <property type="component" value="Chromosome 10"/>
</dbReference>
<evidence type="ECO:0000313" key="1">
    <source>
        <dbReference type="EMBL" id="PNT17245.1"/>
    </source>
</evidence>
<dbReference type="InParanoid" id="A0A2K1YW44"/>
<dbReference type="Gene3D" id="3.40.50.1110">
    <property type="entry name" value="SGNH hydrolase"/>
    <property type="match status" value="1"/>
</dbReference>
<dbReference type="InterPro" id="IPR036514">
    <property type="entry name" value="SGNH_hydro_sf"/>
</dbReference>
<sequence length="164" mass="18336">MPGASRPPSLQKFQASKATLKPSLLIPGCPTAVSPLAPETPSTITFTRKNTTCKWVSMAIPIWVLCLGNRANRRYLYTSIGWGLSQQEKQRTLSGRKIVYGFVETKRGFRGTGVVELGFLCNRLTKTCEEASEYLFWDAIHPSLAAYQYIAKHVEDKLIPMLLL</sequence>
<reference evidence="1 2" key="1">
    <citation type="journal article" date="2006" name="Science">
        <title>The genome of black cottonwood, Populus trichocarpa (Torr. &amp; Gray).</title>
        <authorList>
            <person name="Tuskan G.A."/>
            <person name="Difazio S."/>
            <person name="Jansson S."/>
            <person name="Bohlmann J."/>
            <person name="Grigoriev I."/>
            <person name="Hellsten U."/>
            <person name="Putnam N."/>
            <person name="Ralph S."/>
            <person name="Rombauts S."/>
            <person name="Salamov A."/>
            <person name="Schein J."/>
            <person name="Sterck L."/>
            <person name="Aerts A."/>
            <person name="Bhalerao R.R."/>
            <person name="Bhalerao R.P."/>
            <person name="Blaudez D."/>
            <person name="Boerjan W."/>
            <person name="Brun A."/>
            <person name="Brunner A."/>
            <person name="Busov V."/>
            <person name="Campbell M."/>
            <person name="Carlson J."/>
            <person name="Chalot M."/>
            <person name="Chapman J."/>
            <person name="Chen G.L."/>
            <person name="Cooper D."/>
            <person name="Coutinho P.M."/>
            <person name="Couturier J."/>
            <person name="Covert S."/>
            <person name="Cronk Q."/>
            <person name="Cunningham R."/>
            <person name="Davis J."/>
            <person name="Degroeve S."/>
            <person name="Dejardin A."/>
            <person name="Depamphilis C."/>
            <person name="Detter J."/>
            <person name="Dirks B."/>
            <person name="Dubchak I."/>
            <person name="Duplessis S."/>
            <person name="Ehlting J."/>
            <person name="Ellis B."/>
            <person name="Gendler K."/>
            <person name="Goodstein D."/>
            <person name="Gribskov M."/>
            <person name="Grimwood J."/>
            <person name="Groover A."/>
            <person name="Gunter L."/>
            <person name="Hamberger B."/>
            <person name="Heinze B."/>
            <person name="Helariutta Y."/>
            <person name="Henrissat B."/>
            <person name="Holligan D."/>
            <person name="Holt R."/>
            <person name="Huang W."/>
            <person name="Islam-Faridi N."/>
            <person name="Jones S."/>
            <person name="Jones-Rhoades M."/>
            <person name="Jorgensen R."/>
            <person name="Joshi C."/>
            <person name="Kangasjarvi J."/>
            <person name="Karlsson J."/>
            <person name="Kelleher C."/>
            <person name="Kirkpatrick R."/>
            <person name="Kirst M."/>
            <person name="Kohler A."/>
            <person name="Kalluri U."/>
            <person name="Larimer F."/>
            <person name="Leebens-Mack J."/>
            <person name="Leple J.C."/>
            <person name="Locascio P."/>
            <person name="Lou Y."/>
            <person name="Lucas S."/>
            <person name="Martin F."/>
            <person name="Montanini B."/>
            <person name="Napoli C."/>
            <person name="Nelson D.R."/>
            <person name="Nelson C."/>
            <person name="Nieminen K."/>
            <person name="Nilsson O."/>
            <person name="Pereda V."/>
            <person name="Peter G."/>
            <person name="Philippe R."/>
            <person name="Pilate G."/>
            <person name="Poliakov A."/>
            <person name="Razumovskaya J."/>
            <person name="Richardson P."/>
            <person name="Rinaldi C."/>
            <person name="Ritland K."/>
            <person name="Rouze P."/>
            <person name="Ryaboy D."/>
            <person name="Schmutz J."/>
            <person name="Schrader J."/>
            <person name="Segerman B."/>
            <person name="Shin H."/>
            <person name="Siddiqui A."/>
            <person name="Sterky F."/>
            <person name="Terry A."/>
            <person name="Tsai C.J."/>
            <person name="Uberbacher E."/>
            <person name="Unneberg P."/>
            <person name="Vahala J."/>
            <person name="Wall K."/>
            <person name="Wessler S."/>
            <person name="Yang G."/>
            <person name="Yin T."/>
            <person name="Douglas C."/>
            <person name="Marra M."/>
            <person name="Sandberg G."/>
            <person name="Van de Peer Y."/>
            <person name="Rokhsar D."/>
        </authorList>
    </citation>
    <scope>NUCLEOTIDE SEQUENCE [LARGE SCALE GENOMIC DNA]</scope>
    <source>
        <strain evidence="2">cv. Nisqually</strain>
    </source>
</reference>
<dbReference type="PANTHER" id="PTHR45642">
    <property type="entry name" value="GDSL ESTERASE/LIPASE EXL3"/>
    <property type="match status" value="1"/>
</dbReference>
<proteinExistence type="predicted"/>
<evidence type="ECO:0008006" key="3">
    <source>
        <dbReference type="Google" id="ProtNLM"/>
    </source>
</evidence>